<dbReference type="Proteomes" id="UP000076798">
    <property type="component" value="Unassembled WGS sequence"/>
</dbReference>
<dbReference type="PANTHER" id="PTHR13439">
    <property type="entry name" value="CT120 PROTEIN"/>
    <property type="match status" value="1"/>
</dbReference>
<dbReference type="GO" id="GO:0005783">
    <property type="term" value="C:endoplasmic reticulum"/>
    <property type="evidence" value="ECO:0007669"/>
    <property type="project" value="TreeGrafter"/>
</dbReference>
<sequence>MSPTATIPSLLPTLISKMTLTLPPMDFIFPFIGLITAYHLLAPYYPTSKKRAWLLTACASCVMTGASLPFIVDFVRSKADLGMIRGAPFWAVLVNRFFQAYLASDLLMGSIYYRKYVTWTMGWAHHAIYICIVELCIRKGWSHIFCLSAFMELPTFLLAIATLHPILRNNTLFALTFFGTRILLHLTLIALFVLPSGRAVVDGAWAPSVLLTLAFPMHCVWFTGSVKGFIKRHKERKAAKISVDSNVPVVVSDSESPTDEVKTSGDVSISMTDVTQSSEPHRSPRSSSADLPALLTSEDFIAPHARTEPPSPSSPTTISAPIVTISSALNSEASSSSLSEPFITLRLRRPLPLRVQQLLPSRFRNHPTSSPLAVDPSSFDETSFPSLNLDMDMDIDSRDRFRTLPIPARRQRWKMIYDRMPALPIPPLPRVAAREKLYRYVGLGRGIEVEDVGVGVGVMPGSLGIEKADSVMGRSVRAF</sequence>
<feature type="transmembrane region" description="Helical" evidence="2">
    <location>
        <begin position="52"/>
        <end position="72"/>
    </location>
</feature>
<gene>
    <name evidence="3" type="ORF">SISSUDRAFT_1060775</name>
</gene>
<evidence type="ECO:0008006" key="5">
    <source>
        <dbReference type="Google" id="ProtNLM"/>
    </source>
</evidence>
<name>A0A166EQY5_9AGAM</name>
<evidence type="ECO:0000313" key="3">
    <source>
        <dbReference type="EMBL" id="KZT39845.1"/>
    </source>
</evidence>
<dbReference type="STRING" id="1314776.A0A166EQY5"/>
<keyword evidence="2" id="KW-1133">Transmembrane helix</keyword>
<evidence type="ECO:0000256" key="2">
    <source>
        <dbReference type="SAM" id="Phobius"/>
    </source>
</evidence>
<keyword evidence="2" id="KW-0812">Transmembrane</keyword>
<evidence type="ECO:0000256" key="1">
    <source>
        <dbReference type="SAM" id="MobiDB-lite"/>
    </source>
</evidence>
<feature type="compositionally biased region" description="Polar residues" evidence="1">
    <location>
        <begin position="265"/>
        <end position="276"/>
    </location>
</feature>
<feature type="transmembrane region" description="Helical" evidence="2">
    <location>
        <begin position="84"/>
        <end position="104"/>
    </location>
</feature>
<accession>A0A166EQY5</accession>
<dbReference type="OrthoDB" id="341353at2759"/>
<protein>
    <recommendedName>
        <fullName evidence="5">TLC domain-containing protein</fullName>
    </recommendedName>
</protein>
<feature type="transmembrane region" description="Helical" evidence="2">
    <location>
        <begin position="141"/>
        <end position="160"/>
    </location>
</feature>
<feature type="transmembrane region" description="Helical" evidence="2">
    <location>
        <begin position="172"/>
        <end position="193"/>
    </location>
</feature>
<feature type="region of interest" description="Disordered" evidence="1">
    <location>
        <begin position="250"/>
        <end position="289"/>
    </location>
</feature>
<dbReference type="InterPro" id="IPR050846">
    <property type="entry name" value="TLCD"/>
</dbReference>
<organism evidence="3 4">
    <name type="scientific">Sistotremastrum suecicum HHB10207 ss-3</name>
    <dbReference type="NCBI Taxonomy" id="1314776"/>
    <lineage>
        <taxon>Eukaryota</taxon>
        <taxon>Fungi</taxon>
        <taxon>Dikarya</taxon>
        <taxon>Basidiomycota</taxon>
        <taxon>Agaricomycotina</taxon>
        <taxon>Agaricomycetes</taxon>
        <taxon>Sistotremastrales</taxon>
        <taxon>Sistotremastraceae</taxon>
        <taxon>Sistotremastrum</taxon>
    </lineage>
</organism>
<reference evidence="3 4" key="1">
    <citation type="journal article" date="2016" name="Mol. Biol. Evol.">
        <title>Comparative Genomics of Early-Diverging Mushroom-Forming Fungi Provides Insights into the Origins of Lignocellulose Decay Capabilities.</title>
        <authorList>
            <person name="Nagy L.G."/>
            <person name="Riley R."/>
            <person name="Tritt A."/>
            <person name="Adam C."/>
            <person name="Daum C."/>
            <person name="Floudas D."/>
            <person name="Sun H."/>
            <person name="Yadav J.S."/>
            <person name="Pangilinan J."/>
            <person name="Larsson K.H."/>
            <person name="Matsuura K."/>
            <person name="Barry K."/>
            <person name="Labutti K."/>
            <person name="Kuo R."/>
            <person name="Ohm R.A."/>
            <person name="Bhattacharya S.S."/>
            <person name="Shirouzu T."/>
            <person name="Yoshinaga Y."/>
            <person name="Martin F.M."/>
            <person name="Grigoriev I.V."/>
            <person name="Hibbett D.S."/>
        </authorList>
    </citation>
    <scope>NUCLEOTIDE SEQUENCE [LARGE SCALE GENOMIC DNA]</scope>
    <source>
        <strain evidence="3 4">HHB10207 ss-3</strain>
    </source>
</reference>
<feature type="transmembrane region" description="Helical" evidence="2">
    <location>
        <begin position="27"/>
        <end position="45"/>
    </location>
</feature>
<dbReference type="PANTHER" id="PTHR13439:SF72">
    <property type="entry name" value="TLC DOMAIN-CONTAINING PROTEIN"/>
    <property type="match status" value="1"/>
</dbReference>
<proteinExistence type="predicted"/>
<keyword evidence="4" id="KW-1185">Reference proteome</keyword>
<feature type="transmembrane region" description="Helical" evidence="2">
    <location>
        <begin position="205"/>
        <end position="230"/>
    </location>
</feature>
<dbReference type="EMBL" id="KV428040">
    <property type="protein sequence ID" value="KZT39845.1"/>
    <property type="molecule type" value="Genomic_DNA"/>
</dbReference>
<evidence type="ECO:0000313" key="4">
    <source>
        <dbReference type="Proteomes" id="UP000076798"/>
    </source>
</evidence>
<dbReference type="GO" id="GO:0055088">
    <property type="term" value="P:lipid homeostasis"/>
    <property type="evidence" value="ECO:0007669"/>
    <property type="project" value="TreeGrafter"/>
</dbReference>
<keyword evidence="2" id="KW-0472">Membrane</keyword>
<dbReference type="AlphaFoldDB" id="A0A166EQY5"/>
<feature type="transmembrane region" description="Helical" evidence="2">
    <location>
        <begin position="116"/>
        <end position="135"/>
    </location>
</feature>